<evidence type="ECO:0000256" key="7">
    <source>
        <dbReference type="ARBA" id="ARBA00023136"/>
    </source>
</evidence>
<dbReference type="Pfam" id="PF17912">
    <property type="entry name" value="OB_MalK"/>
    <property type="match status" value="1"/>
</dbReference>
<dbReference type="GO" id="GO:0005524">
    <property type="term" value="F:ATP binding"/>
    <property type="evidence" value="ECO:0007669"/>
    <property type="project" value="UniProtKB-KW"/>
</dbReference>
<dbReference type="GO" id="GO:0055052">
    <property type="term" value="C:ATP-binding cassette (ABC) transporter complex, substrate-binding subunit-containing"/>
    <property type="evidence" value="ECO:0007669"/>
    <property type="project" value="TreeGrafter"/>
</dbReference>
<keyword evidence="7" id="KW-0472">Membrane</keyword>
<keyword evidence="3" id="KW-0997">Cell inner membrane</keyword>
<gene>
    <name evidence="9" type="ORF">YC6258_03007</name>
</gene>
<dbReference type="InterPro" id="IPR003439">
    <property type="entry name" value="ABC_transporter-like_ATP-bd"/>
</dbReference>
<keyword evidence="6" id="KW-0067">ATP-binding</keyword>
<dbReference type="AlphaFoldDB" id="A0A0C5V6G1"/>
<dbReference type="EC" id="3.6.3.19" evidence="9"/>
<dbReference type="HOGENOM" id="CLU_000604_1_1_6"/>
<keyword evidence="2" id="KW-1003">Cell membrane</keyword>
<dbReference type="SUPFAM" id="SSF50331">
    <property type="entry name" value="MOP-like"/>
    <property type="match status" value="1"/>
</dbReference>
<evidence type="ECO:0000256" key="6">
    <source>
        <dbReference type="ARBA" id="ARBA00022840"/>
    </source>
</evidence>
<evidence type="ECO:0000256" key="1">
    <source>
        <dbReference type="ARBA" id="ARBA00022448"/>
    </source>
</evidence>
<dbReference type="InterPro" id="IPR040582">
    <property type="entry name" value="OB_MalK-like"/>
</dbReference>
<dbReference type="Gene3D" id="2.40.50.140">
    <property type="entry name" value="Nucleic acid-binding proteins"/>
    <property type="match status" value="1"/>
</dbReference>
<keyword evidence="4 9" id="KW-0762">Sugar transport</keyword>
<proteinExistence type="predicted"/>
<dbReference type="Gene3D" id="2.40.50.100">
    <property type="match status" value="1"/>
</dbReference>
<dbReference type="InterPro" id="IPR003593">
    <property type="entry name" value="AAA+_ATPase"/>
</dbReference>
<evidence type="ECO:0000256" key="3">
    <source>
        <dbReference type="ARBA" id="ARBA00022519"/>
    </source>
</evidence>
<dbReference type="PATRIC" id="fig|1445510.3.peg.2975"/>
<dbReference type="RefSeq" id="WP_044617434.1">
    <property type="nucleotide sequence ID" value="NZ_CP007142.1"/>
</dbReference>
<evidence type="ECO:0000256" key="5">
    <source>
        <dbReference type="ARBA" id="ARBA00022741"/>
    </source>
</evidence>
<evidence type="ECO:0000313" key="10">
    <source>
        <dbReference type="Proteomes" id="UP000032266"/>
    </source>
</evidence>
<dbReference type="InterPro" id="IPR012340">
    <property type="entry name" value="NA-bd_OB-fold"/>
</dbReference>
<dbReference type="STRING" id="1445510.YC6258_03007"/>
<dbReference type="EMBL" id="CP007142">
    <property type="protein sequence ID" value="AJQ95045.1"/>
    <property type="molecule type" value="Genomic_DNA"/>
</dbReference>
<dbReference type="Pfam" id="PF00005">
    <property type="entry name" value="ABC_tran"/>
    <property type="match status" value="1"/>
</dbReference>
<evidence type="ECO:0000313" key="9">
    <source>
        <dbReference type="EMBL" id="AJQ95045.1"/>
    </source>
</evidence>
<dbReference type="InterPro" id="IPR047641">
    <property type="entry name" value="ABC_transpr_MalK/UgpC-like"/>
</dbReference>
<dbReference type="Gene3D" id="3.40.50.300">
    <property type="entry name" value="P-loop containing nucleotide triphosphate hydrolases"/>
    <property type="match status" value="1"/>
</dbReference>
<keyword evidence="1" id="KW-0813">Transport</keyword>
<dbReference type="PROSITE" id="PS00211">
    <property type="entry name" value="ABC_TRANSPORTER_1"/>
    <property type="match status" value="1"/>
</dbReference>
<feature type="domain" description="ABC transporter" evidence="8">
    <location>
        <begin position="4"/>
        <end position="234"/>
    </location>
</feature>
<dbReference type="CDD" id="cd03301">
    <property type="entry name" value="ABC_MalK_N"/>
    <property type="match status" value="1"/>
</dbReference>
<dbReference type="OrthoDB" id="9802264at2"/>
<dbReference type="InterPro" id="IPR008995">
    <property type="entry name" value="Mo/tungstate-bd_C_term_dom"/>
</dbReference>
<evidence type="ECO:0000256" key="4">
    <source>
        <dbReference type="ARBA" id="ARBA00022597"/>
    </source>
</evidence>
<dbReference type="PANTHER" id="PTHR43875:SF3">
    <property type="entry name" value="MALTOSE_MALTODEXTRIN IMPORT ATP-BINDING PROTEIN MALK"/>
    <property type="match status" value="1"/>
</dbReference>
<dbReference type="NCBIfam" id="NF008653">
    <property type="entry name" value="PRK11650.1"/>
    <property type="match status" value="1"/>
</dbReference>
<protein>
    <submittedName>
        <fullName evidence="9">ABC-type sugar transport system, ATPase component</fullName>
        <ecNumber evidence="9">3.6.3.19</ecNumber>
    </submittedName>
</protein>
<sequence>MAAITLKNVYKQYGSTEVMHDVNIDISDGEFVALVGPSGCGKSTLLRLISGLEDVSSGEVVFDDKVVNTLSPAEREIAMVFQSYALYPHMSVLKNLSFGLENLRMDKAEIKRRIDVAAKMLDLEPYLERKPKALSGGQRQRVAIGRAIVRNPKVFLFDEPLSNLDAKLRVQTRSEITKLHKKLQTTMIYVTHDQVEAMTMAEKIVVVNGGRVEQIGRPLDLFERPQNRFVAEFIGSPKMNMFSASVKTIGKDFLELTSAALGDLTVSVQAGDVVVGDTVTVGIRPSHIELAEQGVALKISQLECMGHETFVYGEVADVDEETVVHIPHHFEAEADSTVYLHLPEPFLHVFSDKTDQALKRVTP</sequence>
<accession>A0A0C5V6G1</accession>
<dbReference type="PANTHER" id="PTHR43875">
    <property type="entry name" value="MALTODEXTRIN IMPORT ATP-BINDING PROTEIN MSMX"/>
    <property type="match status" value="1"/>
</dbReference>
<reference evidence="9 10" key="1">
    <citation type="submission" date="2014-01" db="EMBL/GenBank/DDBJ databases">
        <title>Full genme sequencing of cellulolytic bacterium Gynuella sunshinyii YC6258T gen. nov., sp. nov.</title>
        <authorList>
            <person name="Khan H."/>
            <person name="Chung E.J."/>
            <person name="Chung Y.R."/>
        </authorList>
    </citation>
    <scope>NUCLEOTIDE SEQUENCE [LARGE SCALE GENOMIC DNA]</scope>
    <source>
        <strain evidence="9 10">YC6258</strain>
    </source>
</reference>
<dbReference type="GO" id="GO:0016887">
    <property type="term" value="F:ATP hydrolysis activity"/>
    <property type="evidence" value="ECO:0007669"/>
    <property type="project" value="InterPro"/>
</dbReference>
<name>A0A0C5V6G1_9GAMM</name>
<dbReference type="SUPFAM" id="SSF52540">
    <property type="entry name" value="P-loop containing nucleoside triphosphate hydrolases"/>
    <property type="match status" value="1"/>
</dbReference>
<organism evidence="9 10">
    <name type="scientific">Gynuella sunshinyii YC6258</name>
    <dbReference type="NCBI Taxonomy" id="1445510"/>
    <lineage>
        <taxon>Bacteria</taxon>
        <taxon>Pseudomonadati</taxon>
        <taxon>Pseudomonadota</taxon>
        <taxon>Gammaproteobacteria</taxon>
        <taxon>Oceanospirillales</taxon>
        <taxon>Saccharospirillaceae</taxon>
        <taxon>Gynuella</taxon>
    </lineage>
</organism>
<dbReference type="FunFam" id="3.40.50.300:FF:000042">
    <property type="entry name" value="Maltose/maltodextrin ABC transporter, ATP-binding protein"/>
    <property type="match status" value="1"/>
</dbReference>
<dbReference type="InterPro" id="IPR027417">
    <property type="entry name" value="P-loop_NTPase"/>
</dbReference>
<dbReference type="PROSITE" id="PS50893">
    <property type="entry name" value="ABC_TRANSPORTER_2"/>
    <property type="match status" value="1"/>
</dbReference>
<dbReference type="GO" id="GO:1990060">
    <property type="term" value="C:maltose transport complex"/>
    <property type="evidence" value="ECO:0007669"/>
    <property type="project" value="TreeGrafter"/>
</dbReference>
<dbReference type="GO" id="GO:0015423">
    <property type="term" value="F:ABC-type maltose transporter activity"/>
    <property type="evidence" value="ECO:0007669"/>
    <property type="project" value="TreeGrafter"/>
</dbReference>
<dbReference type="InterPro" id="IPR017871">
    <property type="entry name" value="ABC_transporter-like_CS"/>
</dbReference>
<evidence type="ECO:0000256" key="2">
    <source>
        <dbReference type="ARBA" id="ARBA00022475"/>
    </source>
</evidence>
<keyword evidence="9" id="KW-0378">Hydrolase</keyword>
<keyword evidence="5" id="KW-0547">Nucleotide-binding</keyword>
<evidence type="ECO:0000259" key="8">
    <source>
        <dbReference type="PROSITE" id="PS50893"/>
    </source>
</evidence>
<dbReference type="SMART" id="SM00382">
    <property type="entry name" value="AAA"/>
    <property type="match status" value="1"/>
</dbReference>
<dbReference type="InterPro" id="IPR015855">
    <property type="entry name" value="ABC_transpr_MalK-like"/>
</dbReference>
<keyword evidence="10" id="KW-1185">Reference proteome</keyword>
<dbReference type="KEGG" id="gsn:YC6258_03007"/>
<dbReference type="Proteomes" id="UP000032266">
    <property type="component" value="Chromosome"/>
</dbReference>